<comment type="caution">
    <text evidence="1">The sequence shown here is derived from an EMBL/GenBank/DDBJ whole genome shotgun (WGS) entry which is preliminary data.</text>
</comment>
<gene>
    <name evidence="1" type="ORF">DUI87_07482</name>
</gene>
<sequence length="152" mass="17626">MEEAIKSLIVLGNTAKIGAIQRDLDEFEKLAHGSFMKFNKTKCKVLHVGRDNSWSQYRSRAVLLRRTWSLQESGRGDVGEDEARKPYKYGCLDSENVKPVNEIELKDNRHVQNPNFYTASILLHFLETLMTDKMYLSTVVNHNEYFPFPNEI</sequence>
<evidence type="ECO:0000313" key="2">
    <source>
        <dbReference type="Proteomes" id="UP000269221"/>
    </source>
</evidence>
<dbReference type="Proteomes" id="UP000269221">
    <property type="component" value="Unassembled WGS sequence"/>
</dbReference>
<organism evidence="1 2">
    <name type="scientific">Hirundo rustica rustica</name>
    <dbReference type="NCBI Taxonomy" id="333673"/>
    <lineage>
        <taxon>Eukaryota</taxon>
        <taxon>Metazoa</taxon>
        <taxon>Chordata</taxon>
        <taxon>Craniata</taxon>
        <taxon>Vertebrata</taxon>
        <taxon>Euteleostomi</taxon>
        <taxon>Archelosauria</taxon>
        <taxon>Archosauria</taxon>
        <taxon>Dinosauria</taxon>
        <taxon>Saurischia</taxon>
        <taxon>Theropoda</taxon>
        <taxon>Coelurosauria</taxon>
        <taxon>Aves</taxon>
        <taxon>Neognathae</taxon>
        <taxon>Neoaves</taxon>
        <taxon>Telluraves</taxon>
        <taxon>Australaves</taxon>
        <taxon>Passeriformes</taxon>
        <taxon>Sylvioidea</taxon>
        <taxon>Hirundinidae</taxon>
        <taxon>Hirundo</taxon>
    </lineage>
</organism>
<evidence type="ECO:0008006" key="3">
    <source>
        <dbReference type="Google" id="ProtNLM"/>
    </source>
</evidence>
<reference evidence="1 2" key="1">
    <citation type="submission" date="2018-07" db="EMBL/GenBank/DDBJ databases">
        <title>A high quality draft genome assembly of the barn swallow (H. rustica rustica).</title>
        <authorList>
            <person name="Formenti G."/>
            <person name="Chiara M."/>
            <person name="Poveda L."/>
            <person name="Francoijs K.-J."/>
            <person name="Bonisoli-Alquati A."/>
            <person name="Canova L."/>
            <person name="Gianfranceschi L."/>
            <person name="Horner D.S."/>
            <person name="Saino N."/>
        </authorList>
    </citation>
    <scope>NUCLEOTIDE SEQUENCE [LARGE SCALE GENOMIC DNA]</scope>
    <source>
        <strain evidence="1">Chelidonia</strain>
        <tissue evidence="1">Blood</tissue>
    </source>
</reference>
<proteinExistence type="predicted"/>
<protein>
    <recommendedName>
        <fullName evidence="3">Rna-directed dna polymerase from mobile element jockey-like</fullName>
    </recommendedName>
</protein>
<evidence type="ECO:0000313" key="1">
    <source>
        <dbReference type="EMBL" id="RMC15293.1"/>
    </source>
</evidence>
<keyword evidence="2" id="KW-1185">Reference proteome</keyword>
<dbReference type="AlphaFoldDB" id="A0A3M0KQB2"/>
<dbReference type="EMBL" id="QRBI01000104">
    <property type="protein sequence ID" value="RMC15293.1"/>
    <property type="molecule type" value="Genomic_DNA"/>
</dbReference>
<name>A0A3M0KQB2_HIRRU</name>
<accession>A0A3M0KQB2</accession>